<name>A0A7X5YEG4_9BACT</name>
<dbReference type="GeneID" id="86892383"/>
<dbReference type="InterPro" id="IPR051099">
    <property type="entry name" value="AGR/TXD"/>
</dbReference>
<dbReference type="InterPro" id="IPR017937">
    <property type="entry name" value="Thioredoxin_CS"/>
</dbReference>
<organism evidence="4 6">
    <name type="scientific">Butyricimonas paravirosa</name>
    <dbReference type="NCBI Taxonomy" id="1472417"/>
    <lineage>
        <taxon>Bacteria</taxon>
        <taxon>Pseudomonadati</taxon>
        <taxon>Bacteroidota</taxon>
        <taxon>Bacteroidia</taxon>
        <taxon>Bacteroidales</taxon>
        <taxon>Odoribacteraceae</taxon>
        <taxon>Butyricimonas</taxon>
    </lineage>
</organism>
<dbReference type="EMBL" id="JAATLI010000011">
    <property type="protein sequence ID" value="NJC19594.1"/>
    <property type="molecule type" value="Genomic_DNA"/>
</dbReference>
<dbReference type="RefSeq" id="WP_118594241.1">
    <property type="nucleotide sequence ID" value="NZ_BMPA01000001.1"/>
</dbReference>
<evidence type="ECO:0000256" key="1">
    <source>
        <dbReference type="ARBA" id="ARBA00022729"/>
    </source>
</evidence>
<keyword evidence="2" id="KW-0676">Redox-active center</keyword>
<keyword evidence="7" id="KW-1185">Reference proteome</keyword>
<dbReference type="Proteomes" id="UP001302374">
    <property type="component" value="Chromosome"/>
</dbReference>
<gene>
    <name evidence="5" type="ORF">F1644_13790</name>
    <name evidence="4" type="ORF">GGR15_003228</name>
</gene>
<keyword evidence="1" id="KW-0732">Signal</keyword>
<reference evidence="4 6" key="2">
    <citation type="submission" date="2020-03" db="EMBL/GenBank/DDBJ databases">
        <title>Genomic Encyclopedia of Type Strains, Phase IV (KMG-IV): sequencing the most valuable type-strain genomes for metagenomic binning, comparative biology and taxonomic classification.</title>
        <authorList>
            <person name="Goeker M."/>
        </authorList>
    </citation>
    <scope>NUCLEOTIDE SEQUENCE [LARGE SCALE GENOMIC DNA]</scope>
    <source>
        <strain evidence="4 6">DSM 105722</strain>
    </source>
</reference>
<protein>
    <submittedName>
        <fullName evidence="4 5">Thioredoxin</fullName>
    </submittedName>
</protein>
<accession>A0A7X5YEG4</accession>
<dbReference type="EMBL" id="CP043839">
    <property type="protein sequence ID" value="WOF13268.1"/>
    <property type="molecule type" value="Genomic_DNA"/>
</dbReference>
<evidence type="ECO:0000313" key="4">
    <source>
        <dbReference type="EMBL" id="NJC19594.1"/>
    </source>
</evidence>
<dbReference type="AlphaFoldDB" id="A0A7X5YEG4"/>
<dbReference type="PROSITE" id="PS51352">
    <property type="entry name" value="THIOREDOXIN_2"/>
    <property type="match status" value="1"/>
</dbReference>
<keyword evidence="4" id="KW-0413">Isomerase</keyword>
<proteinExistence type="predicted"/>
<dbReference type="PANTHER" id="PTHR15337">
    <property type="entry name" value="ANTERIOR GRADIENT PROTEIN-RELATED"/>
    <property type="match status" value="1"/>
</dbReference>
<dbReference type="CDD" id="cd02947">
    <property type="entry name" value="TRX_family"/>
    <property type="match status" value="1"/>
</dbReference>
<dbReference type="GO" id="GO:0016853">
    <property type="term" value="F:isomerase activity"/>
    <property type="evidence" value="ECO:0007669"/>
    <property type="project" value="UniProtKB-KW"/>
</dbReference>
<dbReference type="InterPro" id="IPR013766">
    <property type="entry name" value="Thioredoxin_domain"/>
</dbReference>
<dbReference type="Gene3D" id="3.40.30.10">
    <property type="entry name" value="Glutaredoxin"/>
    <property type="match status" value="1"/>
</dbReference>
<dbReference type="InterPro" id="IPR036249">
    <property type="entry name" value="Thioredoxin-like_sf"/>
</dbReference>
<dbReference type="Pfam" id="PF13899">
    <property type="entry name" value="Thioredoxin_7"/>
    <property type="match status" value="1"/>
</dbReference>
<evidence type="ECO:0000259" key="3">
    <source>
        <dbReference type="PROSITE" id="PS51352"/>
    </source>
</evidence>
<feature type="domain" description="Thioredoxin" evidence="3">
    <location>
        <begin position="11"/>
        <end position="154"/>
    </location>
</feature>
<evidence type="ECO:0000313" key="7">
    <source>
        <dbReference type="Proteomes" id="UP001302374"/>
    </source>
</evidence>
<dbReference type="PANTHER" id="PTHR15337:SF11">
    <property type="entry name" value="THIOREDOXIN DOMAIN-CONTAINING PROTEIN"/>
    <property type="match status" value="1"/>
</dbReference>
<dbReference type="Proteomes" id="UP000576368">
    <property type="component" value="Unassembled WGS sequence"/>
</dbReference>
<sequence>MRKIILLLTLLFAGVIGEAYAQGIRFHEGSFDEALVRAKQEKKLIFIDFYTEWCGPCKWMSMNVFNRSDVGDFFNKNFVCCKIDAEKEGKELAIKYKVQAYPTLLFLDSKGEVISKAIGKLEPLQLIESGKTAISGDKTYNYSNLEKEYQQRKHDPEFLKHYIEQMSKMGKRLYEAVENYLRVQTEMEESSVEMMEFLMKYKKDLLLGGKVEEVFTENYDEYMDIATRLEEGVLVDMMYRMYSATRGIATNTKNVELFKRVIQFAHNLPEEYMVNFEDLRLDLLIVEDNIKEYRKEAVNYIDSMILCKTIDEVHECDKAFHARRCHEIDSTGEGGMYKEMYKEVYRDFEANRQINAIIKEGNRLLNGAKKKDYKNIWRWIDYGKKLLPTNCAIRNFEATVLYRQGKKEEAIALKKGILVSKDLDNRRLKYIIEEELKSMEQGTF</sequence>
<evidence type="ECO:0000313" key="6">
    <source>
        <dbReference type="Proteomes" id="UP000576368"/>
    </source>
</evidence>
<dbReference type="PROSITE" id="PS00194">
    <property type="entry name" value="THIOREDOXIN_1"/>
    <property type="match status" value="1"/>
</dbReference>
<evidence type="ECO:0000256" key="2">
    <source>
        <dbReference type="ARBA" id="ARBA00023284"/>
    </source>
</evidence>
<evidence type="ECO:0000313" key="5">
    <source>
        <dbReference type="EMBL" id="WOF13268.1"/>
    </source>
</evidence>
<dbReference type="SUPFAM" id="SSF52833">
    <property type="entry name" value="Thioredoxin-like"/>
    <property type="match status" value="1"/>
</dbReference>
<reference evidence="5 7" key="1">
    <citation type="submission" date="2019-09" db="EMBL/GenBank/DDBJ databases">
        <title>Butyricimonas paravirosa DSM 105722 (=214-4 = JCM 18677 = CCUG 65563).</title>
        <authorList>
            <person name="Le Roy T."/>
            <person name="Cani P.D."/>
        </authorList>
    </citation>
    <scope>NUCLEOTIDE SEQUENCE [LARGE SCALE GENOMIC DNA]</scope>
    <source>
        <strain evidence="5 7">DSM 105722</strain>
    </source>
</reference>